<accession>A0A931GWK6</accession>
<evidence type="ECO:0000313" key="1">
    <source>
        <dbReference type="EMBL" id="MBG9376468.1"/>
    </source>
</evidence>
<reference evidence="1" key="1">
    <citation type="submission" date="2020-11" db="EMBL/GenBank/DDBJ databases">
        <title>Bacterial whole genome sequence for Panacibacter sp. DH6.</title>
        <authorList>
            <person name="Le V."/>
            <person name="Ko S."/>
            <person name="Ahn C.-Y."/>
            <person name="Oh H.-M."/>
        </authorList>
    </citation>
    <scope>NUCLEOTIDE SEQUENCE</scope>
    <source>
        <strain evidence="1">DH6</strain>
    </source>
</reference>
<dbReference type="RefSeq" id="WP_196990477.1">
    <property type="nucleotide sequence ID" value="NZ_JADWYR010000001.1"/>
</dbReference>
<gene>
    <name evidence="1" type="ORF">I5907_09505</name>
</gene>
<comment type="caution">
    <text evidence="1">The sequence shown here is derived from an EMBL/GenBank/DDBJ whole genome shotgun (WGS) entry which is preliminary data.</text>
</comment>
<organism evidence="1 2">
    <name type="scientific">Panacibacter microcysteis</name>
    <dbReference type="NCBI Taxonomy" id="2793269"/>
    <lineage>
        <taxon>Bacteria</taxon>
        <taxon>Pseudomonadati</taxon>
        <taxon>Bacteroidota</taxon>
        <taxon>Chitinophagia</taxon>
        <taxon>Chitinophagales</taxon>
        <taxon>Chitinophagaceae</taxon>
        <taxon>Panacibacter</taxon>
    </lineage>
</organism>
<keyword evidence="2" id="KW-1185">Reference proteome</keyword>
<dbReference type="Proteomes" id="UP000628448">
    <property type="component" value="Unassembled WGS sequence"/>
</dbReference>
<dbReference type="AlphaFoldDB" id="A0A931GWK6"/>
<dbReference type="EMBL" id="JADWYR010000001">
    <property type="protein sequence ID" value="MBG9376468.1"/>
    <property type="molecule type" value="Genomic_DNA"/>
</dbReference>
<evidence type="ECO:0000313" key="2">
    <source>
        <dbReference type="Proteomes" id="UP000628448"/>
    </source>
</evidence>
<name>A0A931GWK6_9BACT</name>
<sequence length="155" mass="17723">MPQEFNQYQIAALQQLAEYRSVFKSSDSPLTLKTKPVPGSKLTLQQFIDSFIEIFCQHNLADSDYSVILQKPAGNNGFEAWANTLDISAILQALTYAIWTNKTFEEYFLRKINDSSVELLLTRLYNILTESYRQQQVQRTKVTVINASHPALKAK</sequence>
<protein>
    <submittedName>
        <fullName evidence="1">Uncharacterized protein</fullName>
    </submittedName>
</protein>
<proteinExistence type="predicted"/>